<feature type="transmembrane region" description="Helical" evidence="1">
    <location>
        <begin position="7"/>
        <end position="37"/>
    </location>
</feature>
<reference evidence="2 3" key="1">
    <citation type="submission" date="2014-04" db="EMBL/GenBank/DDBJ databases">
        <authorList>
            <consortium name="International Citrus Genome Consortium"/>
            <person name="Gmitter F."/>
            <person name="Chen C."/>
            <person name="Farmerie W."/>
            <person name="Harkins T."/>
            <person name="Desany B."/>
            <person name="Mohiuddin M."/>
            <person name="Kodira C."/>
            <person name="Borodovsky M."/>
            <person name="Lomsadze A."/>
            <person name="Burns P."/>
            <person name="Jenkins J."/>
            <person name="Prochnik S."/>
            <person name="Shu S."/>
            <person name="Chapman J."/>
            <person name="Pitluck S."/>
            <person name="Schmutz J."/>
            <person name="Rokhsar D."/>
        </authorList>
    </citation>
    <scope>NUCLEOTIDE SEQUENCE</scope>
</reference>
<keyword evidence="3" id="KW-1185">Reference proteome</keyword>
<name>A0A067E0G1_CITSI</name>
<keyword evidence="1" id="KW-0472">Membrane</keyword>
<proteinExistence type="predicted"/>
<dbReference type="AlphaFoldDB" id="A0A067E0G1"/>
<dbReference type="SMR" id="A0A067E0G1"/>
<feature type="transmembrane region" description="Helical" evidence="1">
    <location>
        <begin position="72"/>
        <end position="90"/>
    </location>
</feature>
<evidence type="ECO:0000313" key="2">
    <source>
        <dbReference type="EMBL" id="KDO48679.1"/>
    </source>
</evidence>
<dbReference type="EMBL" id="KK785136">
    <property type="protein sequence ID" value="KDO48679.1"/>
    <property type="molecule type" value="Genomic_DNA"/>
</dbReference>
<evidence type="ECO:0000313" key="3">
    <source>
        <dbReference type="Proteomes" id="UP000027120"/>
    </source>
</evidence>
<evidence type="ECO:0000256" key="1">
    <source>
        <dbReference type="SAM" id="Phobius"/>
    </source>
</evidence>
<dbReference type="Proteomes" id="UP000027120">
    <property type="component" value="Unassembled WGS sequence"/>
</dbReference>
<sequence>MIVLLEIFYLVCGTIIYAQPYFQFATFHVIIFSFPLFEYWRDFCMKWYFFGVRLSDHLSCPFMNRSCGSCNVNGMLILLEFLLSCSLMIYSYRRGAAMLFDDSFNEFASKHLISKKCVQILNSIHHLLLSSSFSLLGIHIKDQIHQTLCMTA</sequence>
<accession>A0A067E0G1</accession>
<keyword evidence="1" id="KW-1133">Transmembrane helix</keyword>
<keyword evidence="1" id="KW-0812">Transmembrane</keyword>
<gene>
    <name evidence="2" type="ORF">CISIN_1g043770mg</name>
</gene>
<protein>
    <submittedName>
        <fullName evidence="2">Uncharacterized protein</fullName>
    </submittedName>
</protein>
<organism evidence="2 3">
    <name type="scientific">Citrus sinensis</name>
    <name type="common">Sweet orange</name>
    <name type="synonym">Citrus aurantium var. sinensis</name>
    <dbReference type="NCBI Taxonomy" id="2711"/>
    <lineage>
        <taxon>Eukaryota</taxon>
        <taxon>Viridiplantae</taxon>
        <taxon>Streptophyta</taxon>
        <taxon>Embryophyta</taxon>
        <taxon>Tracheophyta</taxon>
        <taxon>Spermatophyta</taxon>
        <taxon>Magnoliopsida</taxon>
        <taxon>eudicotyledons</taxon>
        <taxon>Gunneridae</taxon>
        <taxon>Pentapetalae</taxon>
        <taxon>rosids</taxon>
        <taxon>malvids</taxon>
        <taxon>Sapindales</taxon>
        <taxon>Rutaceae</taxon>
        <taxon>Aurantioideae</taxon>
        <taxon>Citrus</taxon>
    </lineage>
</organism>